<keyword evidence="5 6" id="KW-0408">Iron</keyword>
<organism evidence="9 10">
    <name type="scientific">Candidatus Competibacter phosphatis</name>
    <dbReference type="NCBI Taxonomy" id="221280"/>
    <lineage>
        <taxon>Bacteria</taxon>
        <taxon>Pseudomonadati</taxon>
        <taxon>Pseudomonadota</taxon>
        <taxon>Gammaproteobacteria</taxon>
        <taxon>Candidatus Competibacteraceae</taxon>
        <taxon>Candidatus Competibacter</taxon>
    </lineage>
</organism>
<keyword evidence="2 6" id="KW-0349">Heme</keyword>
<gene>
    <name evidence="9" type="ORF">E4P82_01195</name>
</gene>
<keyword evidence="7" id="KW-0812">Transmembrane</keyword>
<comment type="caution">
    <text evidence="9">The sequence shown here is derived from an EMBL/GenBank/DDBJ whole genome shotgun (WGS) entry which is preliminary data.</text>
</comment>
<proteinExistence type="predicted"/>
<keyword evidence="1" id="KW-0813">Transport</keyword>
<keyword evidence="10" id="KW-1185">Reference proteome</keyword>
<dbReference type="Pfam" id="PF00034">
    <property type="entry name" value="Cytochrom_C"/>
    <property type="match status" value="1"/>
</dbReference>
<dbReference type="Gene3D" id="1.10.760.10">
    <property type="entry name" value="Cytochrome c-like domain"/>
    <property type="match status" value="1"/>
</dbReference>
<sequence>MILRRSTSSPSFHYICNDAPRLHSAQHSGMSLKLMTIISLNYSSGMARRRAEMSRLPKQPLLAITFALLVLGGSLWVIDPSDGLFSLFPGASAKESYQYANKPMGWNGPAGQCVVCHNLEKGDSYRIGPNLWGIVDAPKGGSKGFGYSHALATAGGTWTKQDLDRYLANPNQFLPGTNKTIAGLEPQERAKIIAFLVTLKD</sequence>
<keyword evidence="7" id="KW-1133">Transmembrane helix</keyword>
<dbReference type="Proteomes" id="UP000760480">
    <property type="component" value="Unassembled WGS sequence"/>
</dbReference>
<keyword evidence="4" id="KW-0249">Electron transport</keyword>
<evidence type="ECO:0000256" key="1">
    <source>
        <dbReference type="ARBA" id="ARBA00022448"/>
    </source>
</evidence>
<reference evidence="9 10" key="1">
    <citation type="submission" date="2019-03" db="EMBL/GenBank/DDBJ databases">
        <title>Metabolic reconstructions from genomes of highly enriched 'Candidatus Accumulibacter' and 'Candidatus Competibacter' bioreactor populations.</title>
        <authorList>
            <person name="Annavajhala M.K."/>
            <person name="Welles L."/>
            <person name="Abbas B."/>
            <person name="Sorokin D."/>
            <person name="Park H."/>
            <person name="Van Loosdrecht M."/>
            <person name="Chandran K."/>
        </authorList>
    </citation>
    <scope>NUCLEOTIDE SEQUENCE [LARGE SCALE GENOMIC DNA]</scope>
    <source>
        <strain evidence="9 10">SBR_G</strain>
    </source>
</reference>
<dbReference type="PANTHER" id="PTHR11961">
    <property type="entry name" value="CYTOCHROME C"/>
    <property type="match status" value="1"/>
</dbReference>
<accession>A0ABX1TEZ5</accession>
<evidence type="ECO:0000256" key="2">
    <source>
        <dbReference type="ARBA" id="ARBA00022617"/>
    </source>
</evidence>
<evidence type="ECO:0000313" key="9">
    <source>
        <dbReference type="EMBL" id="NMQ17935.1"/>
    </source>
</evidence>
<evidence type="ECO:0000256" key="4">
    <source>
        <dbReference type="ARBA" id="ARBA00022982"/>
    </source>
</evidence>
<keyword evidence="3 6" id="KW-0479">Metal-binding</keyword>
<evidence type="ECO:0000313" key="10">
    <source>
        <dbReference type="Proteomes" id="UP000760480"/>
    </source>
</evidence>
<dbReference type="InterPro" id="IPR002327">
    <property type="entry name" value="Cyt_c_1A/1B"/>
</dbReference>
<evidence type="ECO:0000256" key="5">
    <source>
        <dbReference type="ARBA" id="ARBA00023004"/>
    </source>
</evidence>
<dbReference type="InterPro" id="IPR009056">
    <property type="entry name" value="Cyt_c-like_dom"/>
</dbReference>
<evidence type="ECO:0000259" key="8">
    <source>
        <dbReference type="PROSITE" id="PS51007"/>
    </source>
</evidence>
<evidence type="ECO:0000256" key="6">
    <source>
        <dbReference type="PROSITE-ProRule" id="PRU00433"/>
    </source>
</evidence>
<feature type="transmembrane region" description="Helical" evidence="7">
    <location>
        <begin position="60"/>
        <end position="78"/>
    </location>
</feature>
<name>A0ABX1TEZ5_9GAMM</name>
<dbReference type="InterPro" id="IPR036909">
    <property type="entry name" value="Cyt_c-like_dom_sf"/>
</dbReference>
<dbReference type="PROSITE" id="PS51007">
    <property type="entry name" value="CYTC"/>
    <property type="match status" value="1"/>
</dbReference>
<evidence type="ECO:0000256" key="7">
    <source>
        <dbReference type="SAM" id="Phobius"/>
    </source>
</evidence>
<feature type="domain" description="Cytochrome c" evidence="8">
    <location>
        <begin position="100"/>
        <end position="200"/>
    </location>
</feature>
<dbReference type="EMBL" id="SPMZ01000004">
    <property type="protein sequence ID" value="NMQ17935.1"/>
    <property type="molecule type" value="Genomic_DNA"/>
</dbReference>
<keyword evidence="7" id="KW-0472">Membrane</keyword>
<protein>
    <submittedName>
        <fullName evidence="9">C-type cytochrome</fullName>
    </submittedName>
</protein>
<dbReference type="PRINTS" id="PR00604">
    <property type="entry name" value="CYTCHRMECIAB"/>
</dbReference>
<evidence type="ECO:0000256" key="3">
    <source>
        <dbReference type="ARBA" id="ARBA00022723"/>
    </source>
</evidence>
<dbReference type="SUPFAM" id="SSF46626">
    <property type="entry name" value="Cytochrome c"/>
    <property type="match status" value="1"/>
</dbReference>